<dbReference type="Pfam" id="PF01381">
    <property type="entry name" value="HTH_3"/>
    <property type="match status" value="1"/>
</dbReference>
<feature type="domain" description="HTH cro/C1-type" evidence="1">
    <location>
        <begin position="24"/>
        <end position="67"/>
    </location>
</feature>
<keyword evidence="3" id="KW-1185">Reference proteome</keyword>
<evidence type="ECO:0000259" key="1">
    <source>
        <dbReference type="PROSITE" id="PS50943"/>
    </source>
</evidence>
<evidence type="ECO:0000313" key="2">
    <source>
        <dbReference type="EMBL" id="QZN97326.1"/>
    </source>
</evidence>
<dbReference type="Gene3D" id="1.10.260.40">
    <property type="entry name" value="lambda repressor-like DNA-binding domains"/>
    <property type="match status" value="1"/>
</dbReference>
<dbReference type="PROSITE" id="PS50943">
    <property type="entry name" value="HTH_CROC1"/>
    <property type="match status" value="1"/>
</dbReference>
<dbReference type="InterPro" id="IPR001387">
    <property type="entry name" value="Cro/C1-type_HTH"/>
</dbReference>
<dbReference type="CDD" id="cd00093">
    <property type="entry name" value="HTH_XRE"/>
    <property type="match status" value="1"/>
</dbReference>
<dbReference type="RefSeq" id="WP_222160368.1">
    <property type="nucleotide sequence ID" value="NZ_CP081864.1"/>
</dbReference>
<gene>
    <name evidence="2" type="ORF">K6K13_08280</name>
</gene>
<sequence>MEKEKTSKLSTATRLLELIARGHSKSDIARMAGVSRQAVTGWCITGRISKEAAIRLANATGVSLSWLLGEQVDEHSGLRPKEREVLEIFNQLPENEQEKMISAFKLRLQELDDFVEKYITRRKK</sequence>
<dbReference type="InterPro" id="IPR010982">
    <property type="entry name" value="Lambda_DNA-bd_dom_sf"/>
</dbReference>
<evidence type="ECO:0000313" key="3">
    <source>
        <dbReference type="Proteomes" id="UP000825886"/>
    </source>
</evidence>
<dbReference type="Proteomes" id="UP000825886">
    <property type="component" value="Chromosome"/>
</dbReference>
<reference evidence="2 3" key="1">
    <citation type="submission" date="2021-08" db="EMBL/GenBank/DDBJ databases">
        <title>Culture and genomic analysis of Symbiopectobacterium purcellii sp. nov. gen. nov., isolated from the leafhopper Empoasca decipiens.</title>
        <authorList>
            <person name="Nadal-Jimenez P."/>
            <person name="Siozios S."/>
            <person name="Halliday N."/>
            <person name="Camara M."/>
            <person name="Hurst G.D.D."/>
        </authorList>
    </citation>
    <scope>NUCLEOTIDE SEQUENCE [LARGE SCALE GENOMIC DNA]</scope>
    <source>
        <strain evidence="2 3">SyEd1</strain>
    </source>
</reference>
<accession>A0ABX9ATJ8</accession>
<dbReference type="SUPFAM" id="SSF47413">
    <property type="entry name" value="lambda repressor-like DNA-binding domains"/>
    <property type="match status" value="1"/>
</dbReference>
<dbReference type="EMBL" id="CP081864">
    <property type="protein sequence ID" value="QZN97326.1"/>
    <property type="molecule type" value="Genomic_DNA"/>
</dbReference>
<proteinExistence type="predicted"/>
<organism evidence="2 3">
    <name type="scientific">Symbiopectobacterium purcellii</name>
    <dbReference type="NCBI Taxonomy" id="2871826"/>
    <lineage>
        <taxon>Bacteria</taxon>
        <taxon>Pseudomonadati</taxon>
        <taxon>Pseudomonadota</taxon>
        <taxon>Gammaproteobacteria</taxon>
        <taxon>Enterobacterales</taxon>
        <taxon>Enterobacteriaceae</taxon>
    </lineage>
</organism>
<name>A0ABX9ATJ8_9ENTR</name>
<protein>
    <submittedName>
        <fullName evidence="2">Helix-turn-helix domain-containing protein</fullName>
    </submittedName>
</protein>